<dbReference type="EMBL" id="JAKOGI010000380">
    <property type="protein sequence ID" value="KAJ8435871.1"/>
    <property type="molecule type" value="Genomic_DNA"/>
</dbReference>
<feature type="region of interest" description="Disordered" evidence="1">
    <location>
        <begin position="46"/>
        <end position="94"/>
    </location>
</feature>
<protein>
    <submittedName>
        <fullName evidence="2">Uncharacterized protein</fullName>
    </submittedName>
</protein>
<dbReference type="AlphaFoldDB" id="A0A9Q1QC05"/>
<keyword evidence="3" id="KW-1185">Reference proteome</keyword>
<feature type="compositionally biased region" description="Polar residues" evidence="1">
    <location>
        <begin position="62"/>
        <end position="73"/>
    </location>
</feature>
<feature type="compositionally biased region" description="Low complexity" evidence="1">
    <location>
        <begin position="150"/>
        <end position="165"/>
    </location>
</feature>
<dbReference type="Proteomes" id="UP001153076">
    <property type="component" value="Unassembled WGS sequence"/>
</dbReference>
<proteinExistence type="predicted"/>
<feature type="compositionally biased region" description="Basic and acidic residues" evidence="1">
    <location>
        <begin position="125"/>
        <end position="140"/>
    </location>
</feature>
<sequence length="186" mass="20945">MSTMTDTIIRQVSEQVQMAMETANSTRPLPYFDYMATTACEPSHRLMRVPSPHHTDKDREASQSNWNGLPQTGNRDRLAAATTRPSSRPRPVGQVHHCFNALQISIFIDKSDNTDTNRRLAARKKTQEEHTSRTPPDRLHSCLSSSKGEAAPSVSELSSSYSASSRNRAFRIQSPFRYTHDSKVLQ</sequence>
<reference evidence="2" key="1">
    <citation type="submission" date="2022-04" db="EMBL/GenBank/DDBJ databases">
        <title>Carnegiea gigantea Genome sequencing and assembly v2.</title>
        <authorList>
            <person name="Copetti D."/>
            <person name="Sanderson M.J."/>
            <person name="Burquez A."/>
            <person name="Wojciechowski M.F."/>
        </authorList>
    </citation>
    <scope>NUCLEOTIDE SEQUENCE</scope>
    <source>
        <strain evidence="2">SGP5-SGP5p</strain>
        <tissue evidence="2">Aerial part</tissue>
    </source>
</reference>
<feature type="region of interest" description="Disordered" evidence="1">
    <location>
        <begin position="121"/>
        <end position="166"/>
    </location>
</feature>
<accession>A0A9Q1QC05</accession>
<comment type="caution">
    <text evidence="2">The sequence shown here is derived from an EMBL/GenBank/DDBJ whole genome shotgun (WGS) entry which is preliminary data.</text>
</comment>
<organism evidence="2 3">
    <name type="scientific">Carnegiea gigantea</name>
    <dbReference type="NCBI Taxonomy" id="171969"/>
    <lineage>
        <taxon>Eukaryota</taxon>
        <taxon>Viridiplantae</taxon>
        <taxon>Streptophyta</taxon>
        <taxon>Embryophyta</taxon>
        <taxon>Tracheophyta</taxon>
        <taxon>Spermatophyta</taxon>
        <taxon>Magnoliopsida</taxon>
        <taxon>eudicotyledons</taxon>
        <taxon>Gunneridae</taxon>
        <taxon>Pentapetalae</taxon>
        <taxon>Caryophyllales</taxon>
        <taxon>Cactineae</taxon>
        <taxon>Cactaceae</taxon>
        <taxon>Cactoideae</taxon>
        <taxon>Echinocereeae</taxon>
        <taxon>Carnegiea</taxon>
    </lineage>
</organism>
<evidence type="ECO:0000313" key="3">
    <source>
        <dbReference type="Proteomes" id="UP001153076"/>
    </source>
</evidence>
<evidence type="ECO:0000313" key="2">
    <source>
        <dbReference type="EMBL" id="KAJ8435871.1"/>
    </source>
</evidence>
<gene>
    <name evidence="2" type="ORF">Cgig2_028579</name>
</gene>
<evidence type="ECO:0000256" key="1">
    <source>
        <dbReference type="SAM" id="MobiDB-lite"/>
    </source>
</evidence>
<name>A0A9Q1QC05_9CARY</name>